<reference evidence="3" key="1">
    <citation type="journal article" date="2019" name="Int. J. Syst. Evol. Microbiol.">
        <title>The Global Catalogue of Microorganisms (GCM) 10K type strain sequencing project: providing services to taxonomists for standard genome sequencing and annotation.</title>
        <authorList>
            <consortium name="The Broad Institute Genomics Platform"/>
            <consortium name="The Broad Institute Genome Sequencing Center for Infectious Disease"/>
            <person name="Wu L."/>
            <person name="Ma J."/>
        </authorList>
    </citation>
    <scope>NUCLEOTIDE SEQUENCE [LARGE SCALE GENOMIC DNA]</scope>
    <source>
        <strain evidence="3">JCM 12165</strain>
    </source>
</reference>
<dbReference type="InterPro" id="IPR029063">
    <property type="entry name" value="SAM-dependent_MTases_sf"/>
</dbReference>
<protein>
    <submittedName>
        <fullName evidence="2">Methyltransferase</fullName>
    </submittedName>
</protein>
<dbReference type="EMBL" id="JBHUCP010000004">
    <property type="protein sequence ID" value="MFD1529073.1"/>
    <property type="molecule type" value="Genomic_DNA"/>
</dbReference>
<dbReference type="GO" id="GO:0032259">
    <property type="term" value="P:methylation"/>
    <property type="evidence" value="ECO:0007669"/>
    <property type="project" value="UniProtKB-KW"/>
</dbReference>
<dbReference type="GO" id="GO:0008168">
    <property type="term" value="F:methyltransferase activity"/>
    <property type="evidence" value="ECO:0007669"/>
    <property type="project" value="UniProtKB-KW"/>
</dbReference>
<accession>A0ABW4FEE6</accession>
<feature type="domain" description="Ribosomal RNA large subunit methyltransferase K/L-like methyltransferase" evidence="1">
    <location>
        <begin position="184"/>
        <end position="339"/>
    </location>
</feature>
<proteinExistence type="predicted"/>
<dbReference type="PANTHER" id="PTHR14911:SF13">
    <property type="entry name" value="TRNA (GUANINE(6)-N2)-METHYLTRANSFERASE THUMP3"/>
    <property type="match status" value="1"/>
</dbReference>
<keyword evidence="2" id="KW-0808">Transferase</keyword>
<keyword evidence="3" id="KW-1185">Reference proteome</keyword>
<keyword evidence="2" id="KW-0489">Methyltransferase</keyword>
<dbReference type="Gene3D" id="3.40.50.150">
    <property type="entry name" value="Vaccinia Virus protein VP39"/>
    <property type="match status" value="1"/>
</dbReference>
<dbReference type="InterPro" id="IPR000241">
    <property type="entry name" value="RlmKL-like_Mtase"/>
</dbReference>
<dbReference type="Pfam" id="PF01170">
    <property type="entry name" value="UPF0020"/>
    <property type="match status" value="1"/>
</dbReference>
<dbReference type="Proteomes" id="UP001597145">
    <property type="component" value="Unassembled WGS sequence"/>
</dbReference>
<dbReference type="CDD" id="cd02440">
    <property type="entry name" value="AdoMet_MTases"/>
    <property type="match status" value="1"/>
</dbReference>
<dbReference type="InterPro" id="IPR002052">
    <property type="entry name" value="DNA_methylase_N6_adenine_CS"/>
</dbReference>
<evidence type="ECO:0000313" key="2">
    <source>
        <dbReference type="EMBL" id="MFD1529073.1"/>
    </source>
</evidence>
<organism evidence="2 3">
    <name type="scientific">Pseudonocardia aurantiaca</name>
    <dbReference type="NCBI Taxonomy" id="75290"/>
    <lineage>
        <taxon>Bacteria</taxon>
        <taxon>Bacillati</taxon>
        <taxon>Actinomycetota</taxon>
        <taxon>Actinomycetes</taxon>
        <taxon>Pseudonocardiales</taxon>
        <taxon>Pseudonocardiaceae</taxon>
        <taxon>Pseudonocardia</taxon>
    </lineage>
</organism>
<name>A0ABW4FEE6_9PSEU</name>
<evidence type="ECO:0000259" key="1">
    <source>
        <dbReference type="Pfam" id="PF01170"/>
    </source>
</evidence>
<evidence type="ECO:0000313" key="3">
    <source>
        <dbReference type="Proteomes" id="UP001597145"/>
    </source>
</evidence>
<dbReference type="Gene3D" id="3.30.2130.30">
    <property type="match status" value="1"/>
</dbReference>
<dbReference type="PANTHER" id="PTHR14911">
    <property type="entry name" value="THUMP DOMAIN-CONTAINING"/>
    <property type="match status" value="1"/>
</dbReference>
<comment type="caution">
    <text evidence="2">The sequence shown here is derived from an EMBL/GenBank/DDBJ whole genome shotgun (WGS) entry which is preliminary data.</text>
</comment>
<dbReference type="RefSeq" id="WP_343974930.1">
    <property type="nucleotide sequence ID" value="NZ_BAAAJG010000008.1"/>
</dbReference>
<dbReference type="SUPFAM" id="SSF53335">
    <property type="entry name" value="S-adenosyl-L-methionine-dependent methyltransferases"/>
    <property type="match status" value="1"/>
</dbReference>
<dbReference type="PROSITE" id="PS00092">
    <property type="entry name" value="N6_MTASE"/>
    <property type="match status" value="1"/>
</dbReference>
<sequence>MADATPAARVLVRCVHGLEWLCADEIGAALPAAGRLELARREITLELPVLDAALLALRTADDAFVEVGQVGGAGTTKDSVPGFARAIAALPWADRVAGVRRLRPVPAAPLVDVVTTIEGRRSYNRFAVENAVGAHLAPLVGGTYLRRTAAGRDEGTPDLTVRIFVRGDTAVATLRVGAAPLHRRAYKQDTGPGTLHPPAAAALARLAGPVSRVLDPFCGDGTIAIEAALANPGALVRASDADPARVRNAEANAERARVAVEFSRADAAVAGRDAGAAADAVVTNPPWNLAVDGAGSVRESLGPFWRRVPELLIPGGRLVALTEAGLEVPDALRHAGFAVGLATRIRIAGRVAHVVVAAPPGHPAPDLPAGAARWRDRAVATGVTTRSGF</sequence>
<gene>
    <name evidence="2" type="ORF">ACFSCY_06440</name>
</gene>